<gene>
    <name evidence="1" type="ORF">HaLaN_03189</name>
</gene>
<feature type="non-terminal residue" evidence="1">
    <location>
        <position position="155"/>
    </location>
</feature>
<dbReference type="AlphaFoldDB" id="A0A699YG64"/>
<accession>A0A699YG64</accession>
<reference evidence="1 2" key="1">
    <citation type="submission" date="2020-02" db="EMBL/GenBank/DDBJ databases">
        <title>Draft genome sequence of Haematococcus lacustris strain NIES-144.</title>
        <authorList>
            <person name="Morimoto D."/>
            <person name="Nakagawa S."/>
            <person name="Yoshida T."/>
            <person name="Sawayama S."/>
        </authorList>
    </citation>
    <scope>NUCLEOTIDE SEQUENCE [LARGE SCALE GENOMIC DNA]</scope>
    <source>
        <strain evidence="1 2">NIES-144</strain>
    </source>
</reference>
<evidence type="ECO:0000313" key="2">
    <source>
        <dbReference type="Proteomes" id="UP000485058"/>
    </source>
</evidence>
<name>A0A699YG64_HAELA</name>
<dbReference type="EMBL" id="BLLF01000149">
    <property type="protein sequence ID" value="GFH08255.1"/>
    <property type="molecule type" value="Genomic_DNA"/>
</dbReference>
<dbReference type="Proteomes" id="UP000485058">
    <property type="component" value="Unassembled WGS sequence"/>
</dbReference>
<protein>
    <submittedName>
        <fullName evidence="1">Uncharacterized protein</fullName>
    </submittedName>
</protein>
<proteinExistence type="predicted"/>
<sequence length="155" mass="17398">MAMYMMHCLGVNPAYSLWADITMHASFTLELLNDAVMKQTQLSLVICVARAVKRETEWLYALAEQMRRWEAFVVSLHRFGTSPPRHVFTSVHATTCIPHWLGTVDEQQVSKGKHLVGLQAPIADVVAEHRSRATATLALWPQQSPILAPHGRARS</sequence>
<keyword evidence="2" id="KW-1185">Reference proteome</keyword>
<organism evidence="1 2">
    <name type="scientific">Haematococcus lacustris</name>
    <name type="common">Green alga</name>
    <name type="synonym">Haematococcus pluvialis</name>
    <dbReference type="NCBI Taxonomy" id="44745"/>
    <lineage>
        <taxon>Eukaryota</taxon>
        <taxon>Viridiplantae</taxon>
        <taxon>Chlorophyta</taxon>
        <taxon>core chlorophytes</taxon>
        <taxon>Chlorophyceae</taxon>
        <taxon>CS clade</taxon>
        <taxon>Chlamydomonadales</taxon>
        <taxon>Haematococcaceae</taxon>
        <taxon>Haematococcus</taxon>
    </lineage>
</organism>
<evidence type="ECO:0000313" key="1">
    <source>
        <dbReference type="EMBL" id="GFH08255.1"/>
    </source>
</evidence>
<comment type="caution">
    <text evidence="1">The sequence shown here is derived from an EMBL/GenBank/DDBJ whole genome shotgun (WGS) entry which is preliminary data.</text>
</comment>